<dbReference type="PATRIC" id="fig|874156.12.peg.2412"/>
<dbReference type="STRING" id="874156.GCA_001021555_02083"/>
<reference evidence="1 2" key="1">
    <citation type="submission" date="2015-04" db="EMBL/GenBank/DDBJ databases">
        <title>The draft genome sequence of Erythrobacter marinus HWDM-33.</title>
        <authorList>
            <person name="Zhuang L."/>
            <person name="Liu Y."/>
            <person name="Shao Z."/>
        </authorList>
    </citation>
    <scope>NUCLEOTIDE SEQUENCE [LARGE SCALE GENOMIC DNA]</scope>
    <source>
        <strain evidence="1 2">HWDM-33</strain>
    </source>
</reference>
<keyword evidence="2" id="KW-1185">Reference proteome</keyword>
<dbReference type="AlphaFoldDB" id="A0A0H0XSS3"/>
<evidence type="ECO:0000313" key="2">
    <source>
        <dbReference type="Proteomes" id="UP000053455"/>
    </source>
</evidence>
<evidence type="ECO:0000313" key="1">
    <source>
        <dbReference type="EMBL" id="KLI63325.1"/>
    </source>
</evidence>
<dbReference type="EMBL" id="LBHU01000003">
    <property type="protein sequence ID" value="KLI63325.1"/>
    <property type="molecule type" value="Genomic_DNA"/>
</dbReference>
<organism evidence="1 2">
    <name type="scientific">Aurantiacibacter marinus</name>
    <dbReference type="NCBI Taxonomy" id="874156"/>
    <lineage>
        <taxon>Bacteria</taxon>
        <taxon>Pseudomonadati</taxon>
        <taxon>Pseudomonadota</taxon>
        <taxon>Alphaproteobacteria</taxon>
        <taxon>Sphingomonadales</taxon>
        <taxon>Erythrobacteraceae</taxon>
        <taxon>Aurantiacibacter</taxon>
    </lineage>
</organism>
<dbReference type="InterPro" id="IPR039498">
    <property type="entry name" value="NTP_transf_5"/>
</dbReference>
<sequence>MLVIPPQLRQLADAIRPALGLPQSGNAVTPEISLARFASERHRIGPLLHRAWSGRADADGETIAYLAQAAAHNARCELRQKAGARKFGNLLDANGIGWTEFKGWRLGEQLYGESALRQSKDVDLLLPSDRVLDALNLAAKSGYRIGGRSGNFALRKARWVLRHHREIGIVDPKLRIEIEVHSRLLGYPPEGWSDPVVTHAAGGGTVSIDDPDYVLYLVVHGMLTGWKRLKWLCDMVMLMQKVSPAVRGATIARSRELHCEPALVASLLAVSELWGDEIISPWLAETRTSPGDVRVQGHLAAISRRLGLDKQASFAERAMRHAGILHDTAVFGRHPAPLRGLRDRAVLWFLARL</sequence>
<comment type="caution">
    <text evidence="1">The sequence shown here is derived from an EMBL/GenBank/DDBJ whole genome shotgun (WGS) entry which is preliminary data.</text>
</comment>
<gene>
    <name evidence="1" type="ORF">AAV99_11750</name>
</gene>
<accession>A0A0H0XSS3</accession>
<dbReference type="Proteomes" id="UP000053455">
    <property type="component" value="Unassembled WGS sequence"/>
</dbReference>
<protein>
    <recommendedName>
        <fullName evidence="3">Nucleotidyltransferase</fullName>
    </recommendedName>
</protein>
<dbReference type="RefSeq" id="WP_082126454.1">
    <property type="nucleotide sequence ID" value="NZ_LBHU01000003.1"/>
</dbReference>
<evidence type="ECO:0008006" key="3">
    <source>
        <dbReference type="Google" id="ProtNLM"/>
    </source>
</evidence>
<proteinExistence type="predicted"/>
<name>A0A0H0XSS3_9SPHN</name>
<dbReference type="Pfam" id="PF14907">
    <property type="entry name" value="NTP_transf_5"/>
    <property type="match status" value="1"/>
</dbReference>
<dbReference type="OrthoDB" id="9773927at2"/>